<reference evidence="3" key="1">
    <citation type="journal article" date="2017" name="Nat. Commun.">
        <title>The North American bullfrog draft genome provides insight into hormonal regulation of long noncoding RNA.</title>
        <authorList>
            <person name="Hammond S.A."/>
            <person name="Warren R.L."/>
            <person name="Vandervalk B.P."/>
            <person name="Kucuk E."/>
            <person name="Khan H."/>
            <person name="Gibb E.A."/>
            <person name="Pandoh P."/>
            <person name="Kirk H."/>
            <person name="Zhao Y."/>
            <person name="Jones M."/>
            <person name="Mungall A.J."/>
            <person name="Coope R."/>
            <person name="Pleasance S."/>
            <person name="Moore R.A."/>
            <person name="Holt R.A."/>
            <person name="Round J.M."/>
            <person name="Ohora S."/>
            <person name="Walle B.V."/>
            <person name="Veldhoen N."/>
            <person name="Helbing C.C."/>
            <person name="Birol I."/>
        </authorList>
    </citation>
    <scope>NUCLEOTIDE SEQUENCE [LARGE SCALE GENOMIC DNA]</scope>
</reference>
<dbReference type="Proteomes" id="UP000228934">
    <property type="component" value="Unassembled WGS sequence"/>
</dbReference>
<feature type="compositionally biased region" description="Low complexity" evidence="1">
    <location>
        <begin position="130"/>
        <end position="141"/>
    </location>
</feature>
<evidence type="ECO:0000313" key="2">
    <source>
        <dbReference type="EMBL" id="PIO26375.1"/>
    </source>
</evidence>
<dbReference type="EMBL" id="KV945145">
    <property type="protein sequence ID" value="PIO26375.1"/>
    <property type="molecule type" value="Genomic_DNA"/>
</dbReference>
<sequence>MCHSFRALCRERQLPCRSDIINDSARAHEHGRSSGKDVGRDSGVRGLLQQLRFKVFCHATNPIGGNLLIVAVIDRCVRTADAAGPVAIVCNDRLSAVVAIRLHMKAANLGAELQRMNSCIPQDQQRATESTSSLLSPSPLW</sequence>
<evidence type="ECO:0000256" key="1">
    <source>
        <dbReference type="SAM" id="MobiDB-lite"/>
    </source>
</evidence>
<dbReference type="OrthoDB" id="10047184at2759"/>
<gene>
    <name evidence="2" type="ORF">AB205_0181230</name>
</gene>
<protein>
    <submittedName>
        <fullName evidence="2">Uncharacterized protein</fullName>
    </submittedName>
</protein>
<accession>A0A2G9RF27</accession>
<name>A0A2G9RF27_AQUCT</name>
<organism evidence="2 3">
    <name type="scientific">Aquarana catesbeiana</name>
    <name type="common">American bullfrog</name>
    <name type="synonym">Rana catesbeiana</name>
    <dbReference type="NCBI Taxonomy" id="8400"/>
    <lineage>
        <taxon>Eukaryota</taxon>
        <taxon>Metazoa</taxon>
        <taxon>Chordata</taxon>
        <taxon>Craniata</taxon>
        <taxon>Vertebrata</taxon>
        <taxon>Euteleostomi</taxon>
        <taxon>Amphibia</taxon>
        <taxon>Batrachia</taxon>
        <taxon>Anura</taxon>
        <taxon>Neobatrachia</taxon>
        <taxon>Ranoidea</taxon>
        <taxon>Ranidae</taxon>
        <taxon>Aquarana</taxon>
    </lineage>
</organism>
<feature type="compositionally biased region" description="Polar residues" evidence="1">
    <location>
        <begin position="120"/>
        <end position="129"/>
    </location>
</feature>
<evidence type="ECO:0000313" key="3">
    <source>
        <dbReference type="Proteomes" id="UP000228934"/>
    </source>
</evidence>
<dbReference type="AlphaFoldDB" id="A0A2G9RF27"/>
<feature type="region of interest" description="Disordered" evidence="1">
    <location>
        <begin position="120"/>
        <end position="141"/>
    </location>
</feature>
<keyword evidence="3" id="KW-1185">Reference proteome</keyword>
<proteinExistence type="predicted"/>